<dbReference type="SUPFAM" id="SSF50494">
    <property type="entry name" value="Trypsin-like serine proteases"/>
    <property type="match status" value="1"/>
</dbReference>
<feature type="chain" id="PRO_5007148641" evidence="1">
    <location>
        <begin position="34"/>
        <end position="261"/>
    </location>
</feature>
<dbReference type="InterPro" id="IPR009003">
    <property type="entry name" value="Peptidase_S1_PA"/>
</dbReference>
<keyword evidence="3" id="KW-1185">Reference proteome</keyword>
<dbReference type="GO" id="GO:0004252">
    <property type="term" value="F:serine-type endopeptidase activity"/>
    <property type="evidence" value="ECO:0007669"/>
    <property type="project" value="InterPro"/>
</dbReference>
<dbReference type="AlphaFoldDB" id="A0A117IA45"/>
<dbReference type="GO" id="GO:0006508">
    <property type="term" value="P:proteolysis"/>
    <property type="evidence" value="ECO:0007669"/>
    <property type="project" value="InterPro"/>
</dbReference>
<feature type="signal peptide" evidence="1">
    <location>
        <begin position="1"/>
        <end position="33"/>
    </location>
</feature>
<dbReference type="InterPro" id="IPR043504">
    <property type="entry name" value="Peptidase_S1_PA_chymotrypsin"/>
</dbReference>
<sequence length="261" mass="26574">MEGSEGFVRARLLSILVAVLAAGAPVAAAPAFANPGASPGVNPGPTVYPGMEIRQGSTMCTLGYVDMASRSALTAGHCRGDGPVTDRDGNVIGAVTLSRDNTPDGATITADYQITDWEAIALAPDVQLVDVLPGGRALVSDPELAVQKPGQPVCHFGIVTGETCGTINAVNNGWFTMTNGVVSQKGDSGGPVYVPTADGRAVIIGLFNSTWGQLPAAVSFESTGQQIIEATAIQSTNSNTGIETVFTRSSASVASGVKPPM</sequence>
<gene>
    <name evidence="2" type="ORF">RMCC_2790</name>
</gene>
<dbReference type="InterPro" id="IPR018114">
    <property type="entry name" value="TRYPSIN_HIS"/>
</dbReference>
<dbReference type="EMBL" id="BCSY01000045">
    <property type="protein sequence ID" value="GAS95824.1"/>
    <property type="molecule type" value="Genomic_DNA"/>
</dbReference>
<dbReference type="PROSITE" id="PS00134">
    <property type="entry name" value="TRYPSIN_HIS"/>
    <property type="match status" value="1"/>
</dbReference>
<evidence type="ECO:0000313" key="2">
    <source>
        <dbReference type="EMBL" id="GAS95824.1"/>
    </source>
</evidence>
<organism evidence="2 3">
    <name type="scientific">Mycolicibacterium canariasense</name>
    <name type="common">Mycobacterium canariasense</name>
    <dbReference type="NCBI Taxonomy" id="228230"/>
    <lineage>
        <taxon>Bacteria</taxon>
        <taxon>Bacillati</taxon>
        <taxon>Actinomycetota</taxon>
        <taxon>Actinomycetes</taxon>
        <taxon>Mycobacteriales</taxon>
        <taxon>Mycobacteriaceae</taxon>
        <taxon>Mycolicibacterium</taxon>
    </lineage>
</organism>
<evidence type="ECO:0000256" key="1">
    <source>
        <dbReference type="SAM" id="SignalP"/>
    </source>
</evidence>
<proteinExistence type="predicted"/>
<protein>
    <submittedName>
        <fullName evidence="2">Uncharacterized protein</fullName>
    </submittedName>
</protein>
<comment type="caution">
    <text evidence="2">The sequence shown here is derived from an EMBL/GenBank/DDBJ whole genome shotgun (WGS) entry which is preliminary data.</text>
</comment>
<accession>A0A117IA45</accession>
<keyword evidence="1" id="KW-0732">Signal</keyword>
<name>A0A117IA45_MYCCR</name>
<dbReference type="Proteomes" id="UP000069443">
    <property type="component" value="Unassembled WGS sequence"/>
</dbReference>
<dbReference type="STRING" id="228230.RMCC_2790"/>
<evidence type="ECO:0000313" key="3">
    <source>
        <dbReference type="Proteomes" id="UP000069443"/>
    </source>
</evidence>
<reference evidence="3" key="2">
    <citation type="submission" date="2016-02" db="EMBL/GenBank/DDBJ databases">
        <title>Draft genome sequence of five rapidly growing Mycobacterium species.</title>
        <authorList>
            <person name="Katahira K."/>
            <person name="Gotou Y."/>
            <person name="Iida K."/>
            <person name="Ogura Y."/>
            <person name="Hayashi T."/>
        </authorList>
    </citation>
    <scope>NUCLEOTIDE SEQUENCE [LARGE SCALE GENOMIC DNA]</scope>
    <source>
        <strain evidence="3">JCM15298</strain>
    </source>
</reference>
<dbReference type="OrthoDB" id="4519518at2"/>
<reference evidence="3" key="1">
    <citation type="journal article" date="2016" name="Genome Announc.">
        <title>Draft Genome Sequences of Five Rapidly Growing Mycobacterium Species, M. thermoresistibile, M. fortuitum subsp. acetamidolyticum, M. canariasense, M. brisbanense, and M. novocastrense.</title>
        <authorList>
            <person name="Katahira K."/>
            <person name="Ogura Y."/>
            <person name="Gotoh Y."/>
            <person name="Hayashi T."/>
        </authorList>
    </citation>
    <scope>NUCLEOTIDE SEQUENCE [LARGE SCALE GENOMIC DNA]</scope>
    <source>
        <strain evidence="3">JCM15298</strain>
    </source>
</reference>
<dbReference type="Gene3D" id="2.40.10.10">
    <property type="entry name" value="Trypsin-like serine proteases"/>
    <property type="match status" value="2"/>
</dbReference>